<protein>
    <submittedName>
        <fullName evidence="2">Tubulin--tyrosine ligase</fullName>
    </submittedName>
</protein>
<dbReference type="InterPro" id="IPR027746">
    <property type="entry name" value="TTL"/>
</dbReference>
<dbReference type="Proteomes" id="UP001150925">
    <property type="component" value="Unassembled WGS sequence"/>
</dbReference>
<dbReference type="PANTHER" id="PTHR47551:SF1">
    <property type="entry name" value="TUBULIN--TYROSINE LIGASE PBY1-RELATED"/>
    <property type="match status" value="1"/>
</dbReference>
<dbReference type="InterPro" id="IPR004344">
    <property type="entry name" value="TTL/TTLL_fam"/>
</dbReference>
<sequence length="510" mass="57581">MSNDFLRPLAVVGLSEPYVRDLLVASYESVPGRWKVIVLADTETDLVTLVTNKVQEHAKACEKANGATLDPAVRRVHLWLEYEDVDWDLVQPHHPLASQVYLNTYCIRKGLIRKAQMAFNIKKYCSKHPTSVLNQTVPDTFIFELDHLDYLDEALNENYEIAQALEANETVSRESGLTVDAETGNTTQPDAPAIQRFILKPSLTGRGAGIHIFETLPQLESILGGYFEDSDESDSEDNDDEVSITSDYNNSSEVDNSPEGAADLLQSLDLSANGAYGATNQGCQIREWVIQRYIDQPLLLNGHRKFHIRAYVLAVGGVEVFLWEDMLSLFAGYPYHNQDLNDTSAHLTNTCLQTDRLDFDETTVIKRFWQLHEDPDPTLIQHELRRLTKTDLDRVFQQIKLILRELFDAVTSEMTTFQTRSQSFEMFGFDLLVDNQLQTHLLEANAYPDFKQTGSQLQDIVQGFFQATVELVNTRSSSLGGLNTWSSQDTPAAVHKKLHPVFYKPLMGGT</sequence>
<dbReference type="OrthoDB" id="202825at2759"/>
<dbReference type="PANTHER" id="PTHR47551">
    <property type="entry name" value="TUBULIN--TYROSINE LIGASE PBY1-RELATED"/>
    <property type="match status" value="1"/>
</dbReference>
<name>A0A9W8AX89_9FUNG</name>
<reference evidence="2" key="1">
    <citation type="submission" date="2022-07" db="EMBL/GenBank/DDBJ databases">
        <title>Phylogenomic reconstructions and comparative analyses of Kickxellomycotina fungi.</title>
        <authorList>
            <person name="Reynolds N.K."/>
            <person name="Stajich J.E."/>
            <person name="Barry K."/>
            <person name="Grigoriev I.V."/>
            <person name="Crous P."/>
            <person name="Smith M.E."/>
        </authorList>
    </citation>
    <scope>NUCLEOTIDE SEQUENCE</scope>
    <source>
        <strain evidence="2">RSA 1196</strain>
    </source>
</reference>
<evidence type="ECO:0000313" key="3">
    <source>
        <dbReference type="Proteomes" id="UP001150925"/>
    </source>
</evidence>
<dbReference type="AlphaFoldDB" id="A0A9W8AX89"/>
<comment type="caution">
    <text evidence="2">The sequence shown here is derived from an EMBL/GenBank/DDBJ whole genome shotgun (WGS) entry which is preliminary data.</text>
</comment>
<dbReference type="SUPFAM" id="SSF56059">
    <property type="entry name" value="Glutathione synthetase ATP-binding domain-like"/>
    <property type="match status" value="1"/>
</dbReference>
<evidence type="ECO:0000256" key="1">
    <source>
        <dbReference type="SAM" id="MobiDB-lite"/>
    </source>
</evidence>
<dbReference type="GO" id="GO:0016874">
    <property type="term" value="F:ligase activity"/>
    <property type="evidence" value="ECO:0007669"/>
    <property type="project" value="UniProtKB-KW"/>
</dbReference>
<feature type="region of interest" description="Disordered" evidence="1">
    <location>
        <begin position="227"/>
        <end position="259"/>
    </location>
</feature>
<dbReference type="PROSITE" id="PS51221">
    <property type="entry name" value="TTL"/>
    <property type="match status" value="1"/>
</dbReference>
<proteinExistence type="predicted"/>
<dbReference type="Gene3D" id="3.30.470.20">
    <property type="entry name" value="ATP-grasp fold, B domain"/>
    <property type="match status" value="1"/>
</dbReference>
<feature type="compositionally biased region" description="Polar residues" evidence="1">
    <location>
        <begin position="244"/>
        <end position="255"/>
    </location>
</feature>
<accession>A0A9W8AX89</accession>
<keyword evidence="2" id="KW-0436">Ligase</keyword>
<gene>
    <name evidence="2" type="primary">PBY1</name>
    <name evidence="2" type="ORF">IWQ62_001920</name>
</gene>
<evidence type="ECO:0000313" key="2">
    <source>
        <dbReference type="EMBL" id="KAJ1967353.1"/>
    </source>
</evidence>
<dbReference type="Pfam" id="PF03133">
    <property type="entry name" value="TTL"/>
    <property type="match status" value="1"/>
</dbReference>
<organism evidence="2 3">
    <name type="scientific">Dispira parvispora</name>
    <dbReference type="NCBI Taxonomy" id="1520584"/>
    <lineage>
        <taxon>Eukaryota</taxon>
        <taxon>Fungi</taxon>
        <taxon>Fungi incertae sedis</taxon>
        <taxon>Zoopagomycota</taxon>
        <taxon>Kickxellomycotina</taxon>
        <taxon>Dimargaritomycetes</taxon>
        <taxon>Dimargaritales</taxon>
        <taxon>Dimargaritaceae</taxon>
        <taxon>Dispira</taxon>
    </lineage>
</organism>
<dbReference type="GO" id="GO:0000932">
    <property type="term" value="C:P-body"/>
    <property type="evidence" value="ECO:0007669"/>
    <property type="project" value="TreeGrafter"/>
</dbReference>
<feature type="compositionally biased region" description="Acidic residues" evidence="1">
    <location>
        <begin position="228"/>
        <end position="242"/>
    </location>
</feature>
<dbReference type="EMBL" id="JANBPY010000352">
    <property type="protein sequence ID" value="KAJ1967353.1"/>
    <property type="molecule type" value="Genomic_DNA"/>
</dbReference>
<keyword evidence="3" id="KW-1185">Reference proteome</keyword>